<dbReference type="Proteomes" id="UP000057910">
    <property type="component" value="Unassembled WGS sequence"/>
</dbReference>
<evidence type="ECO:0000313" key="2">
    <source>
        <dbReference type="Proteomes" id="UP000057910"/>
    </source>
</evidence>
<accession>A0ABD4E623</accession>
<evidence type="ECO:0000313" key="1">
    <source>
        <dbReference type="EMBL" id="KVN87416.1"/>
    </source>
</evidence>
<dbReference type="AlphaFoldDB" id="A0ABD4E623"/>
<gene>
    <name evidence="1" type="ORF">WJ68_08305</name>
</gene>
<name>A0ABD4E623_9BURK</name>
<proteinExistence type="predicted"/>
<reference evidence="1 2" key="1">
    <citation type="submission" date="2015-11" db="EMBL/GenBank/DDBJ databases">
        <title>Expanding the genomic diversity of Burkholderia species for the development of highly accurate diagnostics.</title>
        <authorList>
            <person name="Sahl J."/>
            <person name="Keim P."/>
            <person name="Wagner D."/>
        </authorList>
    </citation>
    <scope>NUCLEOTIDE SEQUENCE [LARGE SCALE GENOMIC DNA]</scope>
    <source>
        <strain evidence="1 2">MSMB1585WGS</strain>
    </source>
</reference>
<dbReference type="EMBL" id="LPAD01000048">
    <property type="protein sequence ID" value="KVN87416.1"/>
    <property type="molecule type" value="Genomic_DNA"/>
</dbReference>
<sequence>MATVAQKCKIPLRAAPGLAGQIAIAIIHLHVCRQTLGDRGCQPVAARGLIGIPRHRLRGVSDGAQYDTRSALLRRSPRISQHQGKSRPLAGNDAERIVLMLESIGIVEPMQVIHVERGIHAANDTEIDFPSFQEIG</sequence>
<organism evidence="1 2">
    <name type="scientific">Burkholderia ubonensis</name>
    <dbReference type="NCBI Taxonomy" id="101571"/>
    <lineage>
        <taxon>Bacteria</taxon>
        <taxon>Pseudomonadati</taxon>
        <taxon>Pseudomonadota</taxon>
        <taxon>Betaproteobacteria</taxon>
        <taxon>Burkholderiales</taxon>
        <taxon>Burkholderiaceae</taxon>
        <taxon>Burkholderia</taxon>
        <taxon>Burkholderia cepacia complex</taxon>
    </lineage>
</organism>
<protein>
    <submittedName>
        <fullName evidence="1">Uncharacterized protein</fullName>
    </submittedName>
</protein>
<comment type="caution">
    <text evidence="1">The sequence shown here is derived from an EMBL/GenBank/DDBJ whole genome shotgun (WGS) entry which is preliminary data.</text>
</comment>